<evidence type="ECO:0000256" key="3">
    <source>
        <dbReference type="ARBA" id="ARBA00022842"/>
    </source>
</evidence>
<dbReference type="AlphaFoldDB" id="A0A9W9JS14"/>
<evidence type="ECO:0000256" key="2">
    <source>
        <dbReference type="ARBA" id="ARBA00006333"/>
    </source>
</evidence>
<dbReference type="GO" id="GO:0008299">
    <property type="term" value="P:isoprenoid biosynthetic process"/>
    <property type="evidence" value="ECO:0007669"/>
    <property type="project" value="UniProtKB-ARBA"/>
</dbReference>
<keyword evidence="6" id="KW-1185">Reference proteome</keyword>
<dbReference type="GO" id="GO:0046872">
    <property type="term" value="F:metal ion binding"/>
    <property type="evidence" value="ECO:0007669"/>
    <property type="project" value="UniProtKB-KW"/>
</dbReference>
<dbReference type="SFLD" id="SFLDS00005">
    <property type="entry name" value="Isoprenoid_Synthase_Type_I"/>
    <property type="match status" value="1"/>
</dbReference>
<dbReference type="EC" id="4.2.3.-" evidence="4"/>
<organism evidence="5 6">
    <name type="scientific">Trichoderma breve</name>
    <dbReference type="NCBI Taxonomy" id="2034170"/>
    <lineage>
        <taxon>Eukaryota</taxon>
        <taxon>Fungi</taxon>
        <taxon>Dikarya</taxon>
        <taxon>Ascomycota</taxon>
        <taxon>Pezizomycotina</taxon>
        <taxon>Sordariomycetes</taxon>
        <taxon>Hypocreomycetidae</taxon>
        <taxon>Hypocreales</taxon>
        <taxon>Hypocreaceae</taxon>
        <taxon>Trichoderma</taxon>
    </lineage>
</organism>
<evidence type="ECO:0000313" key="5">
    <source>
        <dbReference type="EMBL" id="KAJ4865484.1"/>
    </source>
</evidence>
<dbReference type="PANTHER" id="PTHR35201">
    <property type="entry name" value="TERPENE SYNTHASE"/>
    <property type="match status" value="1"/>
</dbReference>
<evidence type="ECO:0000313" key="6">
    <source>
        <dbReference type="Proteomes" id="UP001140511"/>
    </source>
</evidence>
<protein>
    <recommendedName>
        <fullName evidence="4">Terpene synthase</fullName>
        <ecNumber evidence="4">4.2.3.-</ecNumber>
    </recommendedName>
</protein>
<keyword evidence="3 4" id="KW-0460">Magnesium</keyword>
<comment type="similarity">
    <text evidence="2 4">Belongs to the terpene synthase family.</text>
</comment>
<name>A0A9W9JS14_9HYPO</name>
<gene>
    <name evidence="5" type="ORF">T069G_02014</name>
</gene>
<dbReference type="GeneID" id="80863912"/>
<dbReference type="SFLD" id="SFLDG01020">
    <property type="entry name" value="Terpene_Cyclase_Like_2"/>
    <property type="match status" value="1"/>
</dbReference>
<dbReference type="GO" id="GO:0010333">
    <property type="term" value="F:terpene synthase activity"/>
    <property type="evidence" value="ECO:0007669"/>
    <property type="project" value="InterPro"/>
</dbReference>
<sequence length="392" mass="45080">MSNIKAVQPEQITVSLPDMFQTFLKQAPEVNPHYEAVKVESEEALGRFCAFGPKMKKKINKCDFSYFCAIAAPHASRSRFRTLCDWGNWVFPYDDILVFDNGHLRDRPEESQLVMESLMMPMLSSASKKGIRTKGRLRIVQFHDTVVKRMAMKSPTGVQRRFALAMQGYCRGALVQIDNQFSGKRPTLEEIAMIRRESAGCRPLYHLVEYAHRLQVPDEVFDHPVIQELENIGMDMVAIIMRRSNDILSYRKEQAEGVPHNMVTACRLNGLSAQEAFDKVGKLLEDRYRRWDRAEACVPSWGEEADVQVRKYIEGIKCVVRANLNWSFKSERYLGSNPDVVRATRKLQILADSPAIDVQPQLFDRTLLLEISFLLGICFSLRMIFPWQLFFG</sequence>
<comment type="caution">
    <text evidence="5">The sequence shown here is derived from an EMBL/GenBank/DDBJ whole genome shotgun (WGS) entry which is preliminary data.</text>
</comment>
<keyword evidence="4" id="KW-0456">Lyase</keyword>
<dbReference type="Gene3D" id="1.10.600.10">
    <property type="entry name" value="Farnesyl Diphosphate Synthase"/>
    <property type="match status" value="1"/>
</dbReference>
<keyword evidence="4" id="KW-0479">Metal-binding</keyword>
<accession>A0A9W9JS14</accession>
<comment type="cofactor">
    <cofactor evidence="1 4">
        <name>Mg(2+)</name>
        <dbReference type="ChEBI" id="CHEBI:18420"/>
    </cofactor>
</comment>
<evidence type="ECO:0000256" key="1">
    <source>
        <dbReference type="ARBA" id="ARBA00001946"/>
    </source>
</evidence>
<dbReference type="InterPro" id="IPR034686">
    <property type="entry name" value="Terpene_cyclase-like_2"/>
</dbReference>
<dbReference type="EMBL" id="JAOPEN010000001">
    <property type="protein sequence ID" value="KAJ4865484.1"/>
    <property type="molecule type" value="Genomic_DNA"/>
</dbReference>
<dbReference type="SUPFAM" id="SSF48576">
    <property type="entry name" value="Terpenoid synthases"/>
    <property type="match status" value="1"/>
</dbReference>
<dbReference type="PANTHER" id="PTHR35201:SF4">
    <property type="entry name" value="BETA-PINACENE SYNTHASE-RELATED"/>
    <property type="match status" value="1"/>
</dbReference>
<reference evidence="5" key="1">
    <citation type="submission" date="2022-09" db="EMBL/GenBank/DDBJ databases">
        <title>Chromosome-level assembly of Trichoderma breve T069, a fungus used in development of biopesticide product.</title>
        <authorList>
            <person name="Lin R."/>
            <person name="Liu T."/>
        </authorList>
    </citation>
    <scope>NUCLEOTIDE SEQUENCE</scope>
    <source>
        <strain evidence="5">T069</strain>
    </source>
</reference>
<dbReference type="InterPro" id="IPR008949">
    <property type="entry name" value="Isoprenoid_synthase_dom_sf"/>
</dbReference>
<evidence type="ECO:0000256" key="4">
    <source>
        <dbReference type="RuleBase" id="RU366034"/>
    </source>
</evidence>
<proteinExistence type="inferred from homology"/>
<dbReference type="RefSeq" id="XP_056034540.1">
    <property type="nucleotide sequence ID" value="XM_056169224.1"/>
</dbReference>
<dbReference type="Proteomes" id="UP001140511">
    <property type="component" value="Unassembled WGS sequence"/>
</dbReference>
<dbReference type="Pfam" id="PF19086">
    <property type="entry name" value="Terpene_syn_C_2"/>
    <property type="match status" value="1"/>
</dbReference>